<gene>
    <name evidence="2" type="ORF">Tci_664286</name>
</gene>
<feature type="region of interest" description="Disordered" evidence="1">
    <location>
        <begin position="1"/>
        <end position="32"/>
    </location>
</feature>
<feature type="region of interest" description="Disordered" evidence="1">
    <location>
        <begin position="119"/>
        <end position="153"/>
    </location>
</feature>
<dbReference type="EMBL" id="BKCJ010514981">
    <property type="protein sequence ID" value="GFA92314.1"/>
    <property type="molecule type" value="Genomic_DNA"/>
</dbReference>
<evidence type="ECO:0000313" key="2">
    <source>
        <dbReference type="EMBL" id="GFA92314.1"/>
    </source>
</evidence>
<comment type="caution">
    <text evidence="2">The sequence shown here is derived from an EMBL/GenBank/DDBJ whole genome shotgun (WGS) entry which is preliminary data.</text>
</comment>
<organism evidence="2">
    <name type="scientific">Tanacetum cinerariifolium</name>
    <name type="common">Dalmatian daisy</name>
    <name type="synonym">Chrysanthemum cinerariifolium</name>
    <dbReference type="NCBI Taxonomy" id="118510"/>
    <lineage>
        <taxon>Eukaryota</taxon>
        <taxon>Viridiplantae</taxon>
        <taxon>Streptophyta</taxon>
        <taxon>Embryophyta</taxon>
        <taxon>Tracheophyta</taxon>
        <taxon>Spermatophyta</taxon>
        <taxon>Magnoliopsida</taxon>
        <taxon>eudicotyledons</taxon>
        <taxon>Gunneridae</taxon>
        <taxon>Pentapetalae</taxon>
        <taxon>asterids</taxon>
        <taxon>campanulids</taxon>
        <taxon>Asterales</taxon>
        <taxon>Asteraceae</taxon>
        <taxon>Asteroideae</taxon>
        <taxon>Anthemideae</taxon>
        <taxon>Anthemidinae</taxon>
        <taxon>Tanacetum</taxon>
    </lineage>
</organism>
<dbReference type="AlphaFoldDB" id="A0A699KFK4"/>
<sequence length="233" mass="25144">QYTRRARIAQSSSLPTVADKPASPLGDDSQGGAFLTVSGLEAKQDRENIIKTSALPHESPPRVTSLTADKGSMQHKLHELTDLCTRLQRQKTEMASKIVAQDLEITSLKAMIKLLEDKDEGGAKPSGEDATIKGRSIETGEEAGVEKSTKRGSNDTEELVNVLTSLDATSILTTGVQVVSVPPAAEVATLSVPTGSGLMAREMEEQLAIEDQRMNEQIARDAEIVRIHEEEEL</sequence>
<reference evidence="2" key="1">
    <citation type="journal article" date="2019" name="Sci. Rep.">
        <title>Draft genome of Tanacetum cinerariifolium, the natural source of mosquito coil.</title>
        <authorList>
            <person name="Yamashiro T."/>
            <person name="Shiraishi A."/>
            <person name="Satake H."/>
            <person name="Nakayama K."/>
        </authorList>
    </citation>
    <scope>NUCLEOTIDE SEQUENCE</scope>
</reference>
<evidence type="ECO:0000256" key="1">
    <source>
        <dbReference type="SAM" id="MobiDB-lite"/>
    </source>
</evidence>
<name>A0A699KFK4_TANCI</name>
<accession>A0A699KFK4</accession>
<feature type="non-terminal residue" evidence="2">
    <location>
        <position position="1"/>
    </location>
</feature>
<protein>
    <submittedName>
        <fullName evidence="2">Uncharacterized protein</fullName>
    </submittedName>
</protein>
<proteinExistence type="predicted"/>